<proteinExistence type="predicted"/>
<accession>A0A151M2X1</accession>
<comment type="caution">
    <text evidence="1">The sequence shown here is derived from an EMBL/GenBank/DDBJ whole genome shotgun (WGS) entry which is preliminary data.</text>
</comment>
<sequence length="82" mass="9554">MFFFPRTTLAKAESQRHVHVFDWLLRQERGGNSAWDWLGSEKGRDLGAQSSGWNHRVADTTDSWSNRELLFPRQSLADSRTF</sequence>
<name>A0A151M2X1_ALLMI</name>
<dbReference type="Proteomes" id="UP000050525">
    <property type="component" value="Unassembled WGS sequence"/>
</dbReference>
<dbReference type="AlphaFoldDB" id="A0A151M2X1"/>
<protein>
    <submittedName>
        <fullName evidence="1">Uncharacterized protein</fullName>
    </submittedName>
</protein>
<reference evidence="1 2" key="1">
    <citation type="journal article" date="2012" name="Genome Biol.">
        <title>Sequencing three crocodilian genomes to illuminate the evolution of archosaurs and amniotes.</title>
        <authorList>
            <person name="St John J.A."/>
            <person name="Braun E.L."/>
            <person name="Isberg S.R."/>
            <person name="Miles L.G."/>
            <person name="Chong A.Y."/>
            <person name="Gongora J."/>
            <person name="Dalzell P."/>
            <person name="Moran C."/>
            <person name="Bed'hom B."/>
            <person name="Abzhanov A."/>
            <person name="Burgess S.C."/>
            <person name="Cooksey A.M."/>
            <person name="Castoe T.A."/>
            <person name="Crawford N.G."/>
            <person name="Densmore L.D."/>
            <person name="Drew J.C."/>
            <person name="Edwards S.V."/>
            <person name="Faircloth B.C."/>
            <person name="Fujita M.K."/>
            <person name="Greenwold M.J."/>
            <person name="Hoffmann F.G."/>
            <person name="Howard J.M."/>
            <person name="Iguchi T."/>
            <person name="Janes D.E."/>
            <person name="Khan S.Y."/>
            <person name="Kohno S."/>
            <person name="de Koning A.J."/>
            <person name="Lance S.L."/>
            <person name="McCarthy F.M."/>
            <person name="McCormack J.E."/>
            <person name="Merchant M.E."/>
            <person name="Peterson D.G."/>
            <person name="Pollock D.D."/>
            <person name="Pourmand N."/>
            <person name="Raney B.J."/>
            <person name="Roessler K.A."/>
            <person name="Sanford J.R."/>
            <person name="Sawyer R.H."/>
            <person name="Schmidt C.J."/>
            <person name="Triplett E.W."/>
            <person name="Tuberville T.D."/>
            <person name="Venegas-Anaya M."/>
            <person name="Howard J.T."/>
            <person name="Jarvis E.D."/>
            <person name="Guillette L.J.Jr."/>
            <person name="Glenn T.C."/>
            <person name="Green R.E."/>
            <person name="Ray D.A."/>
        </authorList>
    </citation>
    <scope>NUCLEOTIDE SEQUENCE [LARGE SCALE GENOMIC DNA]</scope>
    <source>
        <strain evidence="1">KSC_2009_1</strain>
    </source>
</reference>
<keyword evidence="2" id="KW-1185">Reference proteome</keyword>
<evidence type="ECO:0000313" key="2">
    <source>
        <dbReference type="Proteomes" id="UP000050525"/>
    </source>
</evidence>
<dbReference type="EMBL" id="AKHW03006780">
    <property type="protein sequence ID" value="KYO18836.1"/>
    <property type="molecule type" value="Genomic_DNA"/>
</dbReference>
<evidence type="ECO:0000313" key="1">
    <source>
        <dbReference type="EMBL" id="KYO18836.1"/>
    </source>
</evidence>
<organism evidence="1 2">
    <name type="scientific">Alligator mississippiensis</name>
    <name type="common">American alligator</name>
    <dbReference type="NCBI Taxonomy" id="8496"/>
    <lineage>
        <taxon>Eukaryota</taxon>
        <taxon>Metazoa</taxon>
        <taxon>Chordata</taxon>
        <taxon>Craniata</taxon>
        <taxon>Vertebrata</taxon>
        <taxon>Euteleostomi</taxon>
        <taxon>Archelosauria</taxon>
        <taxon>Archosauria</taxon>
        <taxon>Crocodylia</taxon>
        <taxon>Alligatoridae</taxon>
        <taxon>Alligatorinae</taxon>
        <taxon>Alligator</taxon>
    </lineage>
</organism>
<gene>
    <name evidence="1" type="ORF">Y1Q_0009248</name>
</gene>